<evidence type="ECO:0000256" key="2">
    <source>
        <dbReference type="ARBA" id="ARBA00001946"/>
    </source>
</evidence>
<dbReference type="Pfam" id="PF00293">
    <property type="entry name" value="NUDIX"/>
    <property type="match status" value="1"/>
</dbReference>
<dbReference type="OrthoDB" id="206213at2759"/>
<dbReference type="InterPro" id="IPR000086">
    <property type="entry name" value="NUDIX_hydrolase_dom"/>
</dbReference>
<name>A0A8X8VV28_SALSN</name>
<feature type="domain" description="Nudix hydrolase" evidence="7">
    <location>
        <begin position="34"/>
        <end position="170"/>
    </location>
</feature>
<protein>
    <recommendedName>
        <fullName evidence="7">Nudix hydrolase domain-containing protein</fullName>
    </recommendedName>
</protein>
<evidence type="ECO:0000256" key="6">
    <source>
        <dbReference type="ARBA" id="ARBA00023211"/>
    </source>
</evidence>
<dbReference type="AlphaFoldDB" id="A0A8X8VV28"/>
<reference evidence="8" key="2">
    <citation type="submission" date="2020-08" db="EMBL/GenBank/DDBJ databases">
        <title>Plant Genome Project.</title>
        <authorList>
            <person name="Zhang R.-G."/>
        </authorList>
    </citation>
    <scope>NUCLEOTIDE SEQUENCE</scope>
    <source>
        <strain evidence="8">Huo1</strain>
        <tissue evidence="8">Leaf</tissue>
    </source>
</reference>
<comment type="cofactor">
    <cofactor evidence="1">
        <name>Mn(2+)</name>
        <dbReference type="ChEBI" id="CHEBI:29035"/>
    </cofactor>
</comment>
<comment type="caution">
    <text evidence="8">The sequence shown here is derived from an EMBL/GenBank/DDBJ whole genome shotgun (WGS) entry which is preliminary data.</text>
</comment>
<evidence type="ECO:0000256" key="3">
    <source>
        <dbReference type="ARBA" id="ARBA00022723"/>
    </source>
</evidence>
<dbReference type="PROSITE" id="PS51462">
    <property type="entry name" value="NUDIX"/>
    <property type="match status" value="1"/>
</dbReference>
<evidence type="ECO:0000256" key="1">
    <source>
        <dbReference type="ARBA" id="ARBA00001936"/>
    </source>
</evidence>
<evidence type="ECO:0000313" key="9">
    <source>
        <dbReference type="Proteomes" id="UP000298416"/>
    </source>
</evidence>
<dbReference type="GO" id="GO:0046872">
    <property type="term" value="F:metal ion binding"/>
    <property type="evidence" value="ECO:0007669"/>
    <property type="project" value="UniProtKB-KW"/>
</dbReference>
<dbReference type="SUPFAM" id="SSF55811">
    <property type="entry name" value="Nudix"/>
    <property type="match status" value="1"/>
</dbReference>
<dbReference type="GO" id="GO:0015937">
    <property type="term" value="P:coenzyme A biosynthetic process"/>
    <property type="evidence" value="ECO:0007669"/>
    <property type="project" value="UniProtKB-ARBA"/>
</dbReference>
<dbReference type="GO" id="GO:0005737">
    <property type="term" value="C:cytoplasm"/>
    <property type="evidence" value="ECO:0007669"/>
    <property type="project" value="UniProtKB-ARBA"/>
</dbReference>
<dbReference type="FunFam" id="3.90.79.10:FF:000036">
    <property type="entry name" value="Nudix hydrolase 11"/>
    <property type="match status" value="1"/>
</dbReference>
<dbReference type="GO" id="GO:0015938">
    <property type="term" value="P:coenzyme A catabolic process"/>
    <property type="evidence" value="ECO:0007669"/>
    <property type="project" value="TreeGrafter"/>
</dbReference>
<dbReference type="InterPro" id="IPR045121">
    <property type="entry name" value="CoAse"/>
</dbReference>
<evidence type="ECO:0000259" key="7">
    <source>
        <dbReference type="PROSITE" id="PS51462"/>
    </source>
</evidence>
<dbReference type="PANTHER" id="PTHR12992:SF41">
    <property type="entry name" value="NUDIX HYDROLASE 11"/>
    <property type="match status" value="1"/>
</dbReference>
<evidence type="ECO:0000256" key="4">
    <source>
        <dbReference type="ARBA" id="ARBA00022801"/>
    </source>
</evidence>
<dbReference type="GO" id="GO:0008893">
    <property type="term" value="F:guanosine-3',5'-bis(diphosphate) 3'-diphosphatase activity"/>
    <property type="evidence" value="ECO:0007669"/>
    <property type="project" value="UniProtKB-ARBA"/>
</dbReference>
<keyword evidence="3" id="KW-0479">Metal-binding</keyword>
<comment type="cofactor">
    <cofactor evidence="2">
        <name>Mg(2+)</name>
        <dbReference type="ChEBI" id="CHEBI:18420"/>
    </cofactor>
</comment>
<organism evidence="8">
    <name type="scientific">Salvia splendens</name>
    <name type="common">Scarlet sage</name>
    <dbReference type="NCBI Taxonomy" id="180675"/>
    <lineage>
        <taxon>Eukaryota</taxon>
        <taxon>Viridiplantae</taxon>
        <taxon>Streptophyta</taxon>
        <taxon>Embryophyta</taxon>
        <taxon>Tracheophyta</taxon>
        <taxon>Spermatophyta</taxon>
        <taxon>Magnoliopsida</taxon>
        <taxon>eudicotyledons</taxon>
        <taxon>Gunneridae</taxon>
        <taxon>Pentapetalae</taxon>
        <taxon>asterids</taxon>
        <taxon>lamiids</taxon>
        <taxon>Lamiales</taxon>
        <taxon>Lamiaceae</taxon>
        <taxon>Nepetoideae</taxon>
        <taxon>Mentheae</taxon>
        <taxon>Salviinae</taxon>
        <taxon>Salvia</taxon>
        <taxon>Salvia subgen. Calosphace</taxon>
        <taxon>core Calosphace</taxon>
    </lineage>
</organism>
<dbReference type="PANTHER" id="PTHR12992">
    <property type="entry name" value="NUDIX HYDROLASE"/>
    <property type="match status" value="1"/>
</dbReference>
<evidence type="ECO:0000256" key="5">
    <source>
        <dbReference type="ARBA" id="ARBA00022842"/>
    </source>
</evidence>
<keyword evidence="4" id="KW-0378">Hydrolase</keyword>
<dbReference type="InterPro" id="IPR015797">
    <property type="entry name" value="NUDIX_hydrolase-like_dom_sf"/>
</dbReference>
<dbReference type="GO" id="GO:0010945">
    <property type="term" value="F:coenzyme A diphosphatase activity"/>
    <property type="evidence" value="ECO:0007669"/>
    <property type="project" value="InterPro"/>
</dbReference>
<keyword evidence="6" id="KW-0464">Manganese</keyword>
<accession>A0A8X8VV28</accession>
<dbReference type="GO" id="GO:0006637">
    <property type="term" value="P:acyl-CoA metabolic process"/>
    <property type="evidence" value="ECO:0007669"/>
    <property type="project" value="UniProtKB-ARBA"/>
</dbReference>
<keyword evidence="9" id="KW-1185">Reference proteome</keyword>
<dbReference type="Gene3D" id="3.90.79.10">
    <property type="entry name" value="Nucleoside Triphosphate Pyrophosphohydrolase"/>
    <property type="match status" value="1"/>
</dbReference>
<dbReference type="EMBL" id="PNBA02000832">
    <property type="protein sequence ID" value="KAG6382913.1"/>
    <property type="molecule type" value="Genomic_DNA"/>
</dbReference>
<dbReference type="CDD" id="cd03426">
    <property type="entry name" value="NUDIX_CoAse_Nudt7"/>
    <property type="match status" value="1"/>
</dbReference>
<proteinExistence type="predicted"/>
<evidence type="ECO:0000313" key="8">
    <source>
        <dbReference type="EMBL" id="KAG6382913.1"/>
    </source>
</evidence>
<gene>
    <name evidence="8" type="ORF">SASPL_157366</name>
</gene>
<sequence length="221" mass="25190">MMSSSNTSDLRSIAERLRRHDNTNYSRIAGELGTNRAAVLICLFQGKEGHLRVILTQRSSTISSHSGEVALPGGKWEEGDDTHAATALREANEEIGLDPSTVEIVSILHPFYTKRHITVFPVIGIVWDISSFSPVLNPSEVESVFDVPLEMFLKNEKRREEKIELMGERFLVHYFDYETEKRCYTIWALTASILIKAASIIYQRPPAFEEHKPTFWGRSRH</sequence>
<reference evidence="8" key="1">
    <citation type="submission" date="2018-01" db="EMBL/GenBank/DDBJ databases">
        <authorList>
            <person name="Mao J.F."/>
        </authorList>
    </citation>
    <scope>NUCLEOTIDE SEQUENCE</scope>
    <source>
        <strain evidence="8">Huo1</strain>
        <tissue evidence="8">Leaf</tissue>
    </source>
</reference>
<dbReference type="Proteomes" id="UP000298416">
    <property type="component" value="Unassembled WGS sequence"/>
</dbReference>
<keyword evidence="5" id="KW-0460">Magnesium</keyword>